<evidence type="ECO:0000313" key="2">
    <source>
        <dbReference type="EMBL" id="CAJ0566154.1"/>
    </source>
</evidence>
<feature type="region of interest" description="Disordered" evidence="1">
    <location>
        <begin position="49"/>
        <end position="73"/>
    </location>
</feature>
<dbReference type="Proteomes" id="UP001177023">
    <property type="component" value="Unassembled WGS sequence"/>
</dbReference>
<protein>
    <submittedName>
        <fullName evidence="2">Uncharacterized protein</fullName>
    </submittedName>
</protein>
<organism evidence="2 3">
    <name type="scientific">Mesorhabditis spiculigera</name>
    <dbReference type="NCBI Taxonomy" id="96644"/>
    <lineage>
        <taxon>Eukaryota</taxon>
        <taxon>Metazoa</taxon>
        <taxon>Ecdysozoa</taxon>
        <taxon>Nematoda</taxon>
        <taxon>Chromadorea</taxon>
        <taxon>Rhabditida</taxon>
        <taxon>Rhabditina</taxon>
        <taxon>Rhabditomorpha</taxon>
        <taxon>Rhabditoidea</taxon>
        <taxon>Rhabditidae</taxon>
        <taxon>Mesorhabditinae</taxon>
        <taxon>Mesorhabditis</taxon>
    </lineage>
</organism>
<comment type="caution">
    <text evidence="2">The sequence shown here is derived from an EMBL/GenBank/DDBJ whole genome shotgun (WGS) entry which is preliminary data.</text>
</comment>
<evidence type="ECO:0000313" key="3">
    <source>
        <dbReference type="Proteomes" id="UP001177023"/>
    </source>
</evidence>
<name>A0AA36FSZ2_9BILA</name>
<feature type="non-terminal residue" evidence="2">
    <location>
        <position position="73"/>
    </location>
</feature>
<keyword evidence="3" id="KW-1185">Reference proteome</keyword>
<sequence length="73" mass="7721">MWRKPPEVGDQGVKDAAETAEGKFNEGKQAAADAKDTLGERISKGYEEGKAAASGAKDKIGEKVEEAGKKIQD</sequence>
<proteinExistence type="predicted"/>
<dbReference type="AlphaFoldDB" id="A0AA36FSZ2"/>
<feature type="compositionally biased region" description="Basic and acidic residues" evidence="1">
    <location>
        <begin position="1"/>
        <end position="26"/>
    </location>
</feature>
<reference evidence="2" key="1">
    <citation type="submission" date="2023-06" db="EMBL/GenBank/DDBJ databases">
        <authorList>
            <person name="Delattre M."/>
        </authorList>
    </citation>
    <scope>NUCLEOTIDE SEQUENCE</scope>
    <source>
        <strain evidence="2">AF72</strain>
    </source>
</reference>
<evidence type="ECO:0000256" key="1">
    <source>
        <dbReference type="SAM" id="MobiDB-lite"/>
    </source>
</evidence>
<dbReference type="EMBL" id="CATQJA010001171">
    <property type="protein sequence ID" value="CAJ0566154.1"/>
    <property type="molecule type" value="Genomic_DNA"/>
</dbReference>
<accession>A0AA36FSZ2</accession>
<gene>
    <name evidence="2" type="ORF">MSPICULIGERA_LOCUS4769</name>
</gene>
<feature type="region of interest" description="Disordered" evidence="1">
    <location>
        <begin position="1"/>
        <end position="34"/>
    </location>
</feature>